<evidence type="ECO:0000313" key="1">
    <source>
        <dbReference type="EMBL" id="GAB1228175.1"/>
    </source>
</evidence>
<accession>A0ABQ0DZ84</accession>
<protein>
    <submittedName>
        <fullName evidence="1">Uncharacterized protein</fullName>
    </submittedName>
</protein>
<name>A0ABQ0DZ84_9EUKA</name>
<dbReference type="EMBL" id="BAAFRS010000379">
    <property type="protein sequence ID" value="GAB1228175.1"/>
    <property type="molecule type" value="Genomic_DNA"/>
</dbReference>
<dbReference type="Proteomes" id="UP001628156">
    <property type="component" value="Unassembled WGS sequence"/>
</dbReference>
<gene>
    <name evidence="1" type="ORF">ENUP19_0379G0005</name>
</gene>
<keyword evidence="2" id="KW-1185">Reference proteome</keyword>
<comment type="caution">
    <text evidence="1">The sequence shown here is derived from an EMBL/GenBank/DDBJ whole genome shotgun (WGS) entry which is preliminary data.</text>
</comment>
<sequence>MFYIIQEKFQELKKNSSDHLLGQTHLYFINVNQNGSVFDDFTFNVSIEPKKYVVD</sequence>
<organism evidence="1 2">
    <name type="scientific">Entamoeba nuttalli</name>
    <dbReference type="NCBI Taxonomy" id="412467"/>
    <lineage>
        <taxon>Eukaryota</taxon>
        <taxon>Amoebozoa</taxon>
        <taxon>Evosea</taxon>
        <taxon>Archamoebae</taxon>
        <taxon>Mastigamoebida</taxon>
        <taxon>Entamoebidae</taxon>
        <taxon>Entamoeba</taxon>
    </lineage>
</organism>
<proteinExistence type="predicted"/>
<reference evidence="1 2" key="1">
    <citation type="journal article" date="2019" name="PLoS Negl. Trop. Dis.">
        <title>Whole genome sequencing of Entamoeba nuttalli reveals mammalian host-related molecular signatures and a novel octapeptide-repeat surface protein.</title>
        <authorList>
            <person name="Tanaka M."/>
            <person name="Makiuchi T."/>
            <person name="Komiyama T."/>
            <person name="Shiina T."/>
            <person name="Osaki K."/>
            <person name="Tachibana H."/>
        </authorList>
    </citation>
    <scope>NUCLEOTIDE SEQUENCE [LARGE SCALE GENOMIC DNA]</scope>
    <source>
        <strain evidence="1 2">P19-061405</strain>
    </source>
</reference>
<evidence type="ECO:0000313" key="2">
    <source>
        <dbReference type="Proteomes" id="UP001628156"/>
    </source>
</evidence>